<sequence>MDEYLKKLSLAKSTLNELISSLKANGSGQYLITAFLLKLKIIIAVTKFLSLQKTTTCKDCVSKIQLSKNKTPTSAKEELLSKIKSALEFQPSELVSNKEIGSESLENNDEKDDVVETTSKRAIMEKTNEIKSSIIQIRCEKCNAKIYGLIELVTCFVHFSITKKQNECECLPVFLTLHLEYGQVLQQLFFVWQHQDWKTSRTNLHL</sequence>
<proteinExistence type="predicted"/>
<protein>
    <submittedName>
        <fullName evidence="1">Uncharacterized protein</fullName>
    </submittedName>
</protein>
<gene>
    <name evidence="1" type="ORF">BpHYR1_040442</name>
</gene>
<organism evidence="1 2">
    <name type="scientific">Brachionus plicatilis</name>
    <name type="common">Marine rotifer</name>
    <name type="synonym">Brachionus muelleri</name>
    <dbReference type="NCBI Taxonomy" id="10195"/>
    <lineage>
        <taxon>Eukaryota</taxon>
        <taxon>Metazoa</taxon>
        <taxon>Spiralia</taxon>
        <taxon>Gnathifera</taxon>
        <taxon>Rotifera</taxon>
        <taxon>Eurotatoria</taxon>
        <taxon>Monogononta</taxon>
        <taxon>Pseudotrocha</taxon>
        <taxon>Ploima</taxon>
        <taxon>Brachionidae</taxon>
        <taxon>Brachionus</taxon>
    </lineage>
</organism>
<dbReference type="Proteomes" id="UP000276133">
    <property type="component" value="Unassembled WGS sequence"/>
</dbReference>
<name>A0A3M7QXX1_BRAPC</name>
<evidence type="ECO:0000313" key="2">
    <source>
        <dbReference type="Proteomes" id="UP000276133"/>
    </source>
</evidence>
<reference evidence="1 2" key="1">
    <citation type="journal article" date="2018" name="Sci. Rep.">
        <title>Genomic signatures of local adaptation to the degree of environmental predictability in rotifers.</title>
        <authorList>
            <person name="Franch-Gras L."/>
            <person name="Hahn C."/>
            <person name="Garcia-Roger E.M."/>
            <person name="Carmona M.J."/>
            <person name="Serra M."/>
            <person name="Gomez A."/>
        </authorList>
    </citation>
    <scope>NUCLEOTIDE SEQUENCE [LARGE SCALE GENOMIC DNA]</scope>
    <source>
        <strain evidence="1">HYR1</strain>
    </source>
</reference>
<comment type="caution">
    <text evidence="1">The sequence shown here is derived from an EMBL/GenBank/DDBJ whole genome shotgun (WGS) entry which is preliminary data.</text>
</comment>
<accession>A0A3M7QXX1</accession>
<keyword evidence="2" id="KW-1185">Reference proteome</keyword>
<dbReference type="EMBL" id="REGN01004837">
    <property type="protein sequence ID" value="RNA15964.1"/>
    <property type="molecule type" value="Genomic_DNA"/>
</dbReference>
<dbReference type="AlphaFoldDB" id="A0A3M7QXX1"/>
<evidence type="ECO:0000313" key="1">
    <source>
        <dbReference type="EMBL" id="RNA15964.1"/>
    </source>
</evidence>